<keyword evidence="5 7" id="KW-0408">Iron</keyword>
<dbReference type="PANTHER" id="PTHR46206">
    <property type="entry name" value="CYTOCHROME P450"/>
    <property type="match status" value="1"/>
</dbReference>
<comment type="cofactor">
    <cofactor evidence="1">
        <name>heme</name>
        <dbReference type="ChEBI" id="CHEBI:30413"/>
    </cofactor>
</comment>
<dbReference type="Proteomes" id="UP001590951">
    <property type="component" value="Unassembled WGS sequence"/>
</dbReference>
<evidence type="ECO:0008006" key="10">
    <source>
        <dbReference type="Google" id="ProtNLM"/>
    </source>
</evidence>
<reference evidence="8 9" key="1">
    <citation type="submission" date="2024-09" db="EMBL/GenBank/DDBJ databases">
        <title>Rethinking Asexuality: The Enigmatic Case of Functional Sexual Genes in Lepraria (Stereocaulaceae).</title>
        <authorList>
            <person name="Doellman M."/>
            <person name="Sun Y."/>
            <person name="Barcenas-Pena A."/>
            <person name="Lumbsch H.T."/>
            <person name="Grewe F."/>
        </authorList>
    </citation>
    <scope>NUCLEOTIDE SEQUENCE [LARGE SCALE GENOMIC DNA]</scope>
    <source>
        <strain evidence="8 9">Grewe 0041</strain>
    </source>
</reference>
<evidence type="ECO:0000256" key="6">
    <source>
        <dbReference type="ARBA" id="ARBA00023033"/>
    </source>
</evidence>
<dbReference type="InterPro" id="IPR001128">
    <property type="entry name" value="Cyt_P450"/>
</dbReference>
<gene>
    <name evidence="8" type="ORF">ABVK25_012220</name>
</gene>
<evidence type="ECO:0000256" key="1">
    <source>
        <dbReference type="ARBA" id="ARBA00001971"/>
    </source>
</evidence>
<dbReference type="SUPFAM" id="SSF48264">
    <property type="entry name" value="Cytochrome P450"/>
    <property type="match status" value="1"/>
</dbReference>
<evidence type="ECO:0000256" key="5">
    <source>
        <dbReference type="ARBA" id="ARBA00023004"/>
    </source>
</evidence>
<protein>
    <recommendedName>
        <fullName evidence="10">Cytochrome P450</fullName>
    </recommendedName>
</protein>
<dbReference type="Gene3D" id="1.10.630.10">
    <property type="entry name" value="Cytochrome P450"/>
    <property type="match status" value="1"/>
</dbReference>
<evidence type="ECO:0000256" key="2">
    <source>
        <dbReference type="ARBA" id="ARBA00010617"/>
    </source>
</evidence>
<evidence type="ECO:0000313" key="9">
    <source>
        <dbReference type="Proteomes" id="UP001590951"/>
    </source>
</evidence>
<keyword evidence="9" id="KW-1185">Reference proteome</keyword>
<dbReference type="InterPro" id="IPR002403">
    <property type="entry name" value="Cyt_P450_E_grp-IV"/>
</dbReference>
<dbReference type="EMBL" id="JBHFEH010000163">
    <property type="protein sequence ID" value="KAL2045115.1"/>
    <property type="molecule type" value="Genomic_DNA"/>
</dbReference>
<keyword evidence="3 7" id="KW-0479">Metal-binding</keyword>
<dbReference type="PRINTS" id="PR00465">
    <property type="entry name" value="EP450IV"/>
</dbReference>
<keyword evidence="7" id="KW-0349">Heme</keyword>
<dbReference type="CDD" id="cd11041">
    <property type="entry name" value="CYP503A1-like"/>
    <property type="match status" value="1"/>
</dbReference>
<proteinExistence type="inferred from homology"/>
<dbReference type="InterPro" id="IPR017972">
    <property type="entry name" value="Cyt_P450_CS"/>
</dbReference>
<name>A0ABR4AI33_9LECA</name>
<evidence type="ECO:0000256" key="7">
    <source>
        <dbReference type="RuleBase" id="RU000461"/>
    </source>
</evidence>
<accession>A0ABR4AI33</accession>
<evidence type="ECO:0000313" key="8">
    <source>
        <dbReference type="EMBL" id="KAL2045115.1"/>
    </source>
</evidence>
<keyword evidence="6 7" id="KW-0503">Monooxygenase</keyword>
<dbReference type="Pfam" id="PF00067">
    <property type="entry name" value="p450"/>
    <property type="match status" value="1"/>
</dbReference>
<keyword evidence="4 7" id="KW-0560">Oxidoreductase</keyword>
<dbReference type="PANTHER" id="PTHR46206:SF6">
    <property type="entry name" value="CYTOCHROME P450 MONOOXYGENASE AN1598-RELATED"/>
    <property type="match status" value="1"/>
</dbReference>
<dbReference type="PROSITE" id="PS00086">
    <property type="entry name" value="CYTOCHROME_P450"/>
    <property type="match status" value="1"/>
</dbReference>
<comment type="similarity">
    <text evidence="2 7">Belongs to the cytochrome P450 family.</text>
</comment>
<evidence type="ECO:0000256" key="3">
    <source>
        <dbReference type="ARBA" id="ARBA00022723"/>
    </source>
</evidence>
<organism evidence="8 9">
    <name type="scientific">Lepraria finkii</name>
    <dbReference type="NCBI Taxonomy" id="1340010"/>
    <lineage>
        <taxon>Eukaryota</taxon>
        <taxon>Fungi</taxon>
        <taxon>Dikarya</taxon>
        <taxon>Ascomycota</taxon>
        <taxon>Pezizomycotina</taxon>
        <taxon>Lecanoromycetes</taxon>
        <taxon>OSLEUM clade</taxon>
        <taxon>Lecanoromycetidae</taxon>
        <taxon>Lecanorales</taxon>
        <taxon>Lecanorineae</taxon>
        <taxon>Stereocaulaceae</taxon>
        <taxon>Lepraria</taxon>
    </lineage>
</organism>
<evidence type="ECO:0000256" key="4">
    <source>
        <dbReference type="ARBA" id="ARBA00023002"/>
    </source>
</evidence>
<comment type="caution">
    <text evidence="8">The sequence shown here is derived from an EMBL/GenBank/DDBJ whole genome shotgun (WGS) entry which is preliminary data.</text>
</comment>
<dbReference type="InterPro" id="IPR036396">
    <property type="entry name" value="Cyt_P450_sf"/>
</dbReference>
<sequence length="581" mass="66351">MLRLSMQAVTYVLGAPCQVYQQRLRDGMIGHWQWPLASIHELLGGGWSDILESKTIWRLSVAAIAILVYLVFHGRNVEKAKAPYAGYRSFWEPTFWVRLRFINGAWPIIMDGYRKYKDSMFWIRRNDRDILILSNKYVDELRAIPDEKLSGFEADVENLRGPYYLDVILRSNLHTRSLNQKMSPNLQAYVDIVRDELAHALKSEMPESENWTEVPIGDFLLRIIARISARFIVGLPLCRNEEWLRVSTVVGVNVFTTVLILRELPPFLRPLHPVIVRCLPSWHRLLENLRVARSLIAEVLEQYTLNKREGKVNYDEAASPLLLWMSENGSNSLERDPVNLAHRMIFLGLGSIHTTASQAAHAIHDLTARPELIIPLREELEQVLCTEGGWGKSALMKLWKLDSFMSESQRVNPPALTVFHRLAMEPMTLSDGTYLPKGTFIAMAAASILLDPDVVPNPEKFDAFRNYRERLEPGESTRHQYAMVDKDHLHFGHGRHACPGRALAVNELKLILGSFLLNYDLKYPEGKGRPANQTVDEIVFADPKATLLIRKLSQCGRRRCDGKTLHCLMIQDLSEGAPIYT</sequence>